<name>A0AAI8YXJ5_9PEZI</name>
<sequence length="149" mass="16487">MAQPRGAPITQHVMGMPSVLDDLDDATAQLIVGIQLADLQEPSARASKSHHQALQQDSHIARQLYEAELKFYSKIRGFEEGERNRGMPHWVPIPLEMETTPRRTFRSTCASHMLSVLLAATSTRSTASTMHHARTDTAKIVSRTSSAIP</sequence>
<dbReference type="AlphaFoldDB" id="A0AAI8YXJ5"/>
<dbReference type="Proteomes" id="UP001296104">
    <property type="component" value="Unassembled WGS sequence"/>
</dbReference>
<evidence type="ECO:0000313" key="1">
    <source>
        <dbReference type="EMBL" id="CAK3983932.1"/>
    </source>
</evidence>
<evidence type="ECO:0000313" key="2">
    <source>
        <dbReference type="Proteomes" id="UP001296104"/>
    </source>
</evidence>
<accession>A0AAI8YXJ5</accession>
<keyword evidence="2" id="KW-1185">Reference proteome</keyword>
<dbReference type="EMBL" id="CAVMBE010000019">
    <property type="protein sequence ID" value="CAK3983932.1"/>
    <property type="molecule type" value="Genomic_DNA"/>
</dbReference>
<gene>
    <name evidence="1" type="ORF">LECACI_7A003821</name>
</gene>
<reference evidence="1" key="1">
    <citation type="submission" date="2023-11" db="EMBL/GenBank/DDBJ databases">
        <authorList>
            <person name="Alioto T."/>
            <person name="Alioto T."/>
            <person name="Gomez Garrido J."/>
        </authorList>
    </citation>
    <scope>NUCLEOTIDE SEQUENCE</scope>
</reference>
<comment type="caution">
    <text evidence="1">The sequence shown here is derived from an EMBL/GenBank/DDBJ whole genome shotgun (WGS) entry which is preliminary data.</text>
</comment>
<protein>
    <submittedName>
        <fullName evidence="1">Uncharacterized protein</fullName>
    </submittedName>
</protein>
<organism evidence="1 2">
    <name type="scientific">Lecanosticta acicola</name>
    <dbReference type="NCBI Taxonomy" id="111012"/>
    <lineage>
        <taxon>Eukaryota</taxon>
        <taxon>Fungi</taxon>
        <taxon>Dikarya</taxon>
        <taxon>Ascomycota</taxon>
        <taxon>Pezizomycotina</taxon>
        <taxon>Dothideomycetes</taxon>
        <taxon>Dothideomycetidae</taxon>
        <taxon>Mycosphaerellales</taxon>
        <taxon>Mycosphaerellaceae</taxon>
        <taxon>Lecanosticta</taxon>
    </lineage>
</organism>
<proteinExistence type="predicted"/>